<dbReference type="EMBL" id="APMM01000050">
    <property type="protein sequence ID" value="ENN95737.1"/>
    <property type="molecule type" value="Genomic_DNA"/>
</dbReference>
<dbReference type="FunFam" id="1.20.120.420:FF:000003">
    <property type="entry name" value="Methylthioribose-1-phosphate isomerase"/>
    <property type="match status" value="1"/>
</dbReference>
<comment type="function">
    <text evidence="2">Catalyzes the interconversion of methylthioribose-1-phosphate (MTR-1-P) into methylthioribulose-1-phosphate (MTRu-1-P).</text>
</comment>
<dbReference type="PANTHER" id="PTHR43475">
    <property type="entry name" value="METHYLTHIORIBOSE-1-PHOSPHATE ISOMERASE"/>
    <property type="match status" value="1"/>
</dbReference>
<dbReference type="InterPro" id="IPR037171">
    <property type="entry name" value="NagB/RpiA_transferase-like"/>
</dbReference>
<dbReference type="GO" id="GO:0046523">
    <property type="term" value="F:S-methyl-5-thioribose-1-phosphate isomerase activity"/>
    <property type="evidence" value="ECO:0007669"/>
    <property type="project" value="UniProtKB-UniRule"/>
</dbReference>
<keyword evidence="2" id="KW-0028">Amino-acid biosynthesis</keyword>
<evidence type="ECO:0000256" key="2">
    <source>
        <dbReference type="HAMAP-Rule" id="MF_01678"/>
    </source>
</evidence>
<feature type="binding site" evidence="2">
    <location>
        <begin position="238"/>
        <end position="239"/>
    </location>
    <ligand>
        <name>substrate</name>
    </ligand>
</feature>
<dbReference type="InterPro" id="IPR011559">
    <property type="entry name" value="Initiation_fac_2B_a/b/d"/>
</dbReference>
<feature type="binding site" evidence="2">
    <location>
        <position position="188"/>
    </location>
    <ligand>
        <name>substrate</name>
    </ligand>
</feature>
<dbReference type="HAMAP" id="MF_01678">
    <property type="entry name" value="Salvage_MtnA"/>
    <property type="match status" value="1"/>
</dbReference>
<dbReference type="Gene3D" id="1.20.120.420">
    <property type="entry name" value="translation initiation factor eif-2b, domain 1"/>
    <property type="match status" value="1"/>
</dbReference>
<dbReference type="RefSeq" id="WP_004593361.1">
    <property type="nucleotide sequence ID" value="NZ_APMM01000050.1"/>
</dbReference>
<evidence type="ECO:0000256" key="1">
    <source>
        <dbReference type="ARBA" id="ARBA00023235"/>
    </source>
</evidence>
<dbReference type="AlphaFoldDB" id="N6VX93"/>
<feature type="site" description="Transition state stabilizer" evidence="2">
    <location>
        <position position="149"/>
    </location>
</feature>
<dbReference type="FunFam" id="3.40.50.10470:FF:000006">
    <property type="entry name" value="Methylthioribose-1-phosphate isomerase"/>
    <property type="match status" value="1"/>
</dbReference>
<dbReference type="InterPro" id="IPR042529">
    <property type="entry name" value="IF_2B-like_C"/>
</dbReference>
<comment type="similarity">
    <text evidence="2">Belongs to the EIF-2B alpha/beta/delta subunits family. MtnA subfamily.</text>
</comment>
<comment type="caution">
    <text evidence="3">The sequence shown here is derived from an EMBL/GenBank/DDBJ whole genome shotgun (WGS) entry which is preliminary data.</text>
</comment>
<dbReference type="NCBIfam" id="NF004326">
    <property type="entry name" value="PRK05720.1"/>
    <property type="match status" value="1"/>
</dbReference>
<dbReference type="EC" id="5.3.1.23" evidence="2"/>
<dbReference type="InterPro" id="IPR000649">
    <property type="entry name" value="IF-2B-related"/>
</dbReference>
<dbReference type="Gene3D" id="3.40.50.10470">
    <property type="entry name" value="Translation initiation factor eif-2b, domain 2"/>
    <property type="match status" value="1"/>
</dbReference>
<name>N6VX93_9EURY</name>
<protein>
    <recommendedName>
        <fullName evidence="2">Putative methylthioribose-1-phosphate isomerase</fullName>
        <shortName evidence="2">M1Pi</shortName>
        <shortName evidence="2">MTR-1-P isomerase</shortName>
        <ecNumber evidence="2">5.3.1.23</ecNumber>
    </recommendedName>
    <alternativeName>
        <fullName evidence="2">MTNA-like protein</fullName>
        <shortName evidence="2">aMTNA</shortName>
    </alternativeName>
    <alternativeName>
        <fullName evidence="2">S-methyl-5-thioribose-1-phosphate isomerase</fullName>
    </alternativeName>
</protein>
<gene>
    <name evidence="3" type="ORF">J422_06279</name>
</gene>
<dbReference type="SUPFAM" id="SSF100950">
    <property type="entry name" value="NagB/RpiA/CoA transferase-like"/>
    <property type="match status" value="1"/>
</dbReference>
<keyword evidence="3" id="KW-0648">Protein biosynthesis</keyword>
<keyword evidence="2" id="KW-0486">Methionine biosynthesis</keyword>
<dbReference type="Proteomes" id="UP000053695">
    <property type="component" value="Unassembled WGS sequence"/>
</dbReference>
<keyword evidence="4" id="KW-1185">Reference proteome</keyword>
<evidence type="ECO:0000313" key="3">
    <source>
        <dbReference type="EMBL" id="ENN95737.1"/>
    </source>
</evidence>
<reference evidence="3 4" key="1">
    <citation type="journal article" date="2013" name="Genome Announc.">
        <title>Draft Genome Sequence of a Highly Flagellated, Fast-Swimming Archaeon, Methanocaldococcus villosus Strain KIN24-T80 (DSM 22612).</title>
        <authorList>
            <person name="Thennarasu S."/>
            <person name="Polireddy D."/>
            <person name="Antony A."/>
            <person name="Yada M.R."/>
            <person name="Algarawi S."/>
            <person name="Sivakumar N."/>
        </authorList>
    </citation>
    <scope>NUCLEOTIDE SEQUENCE [LARGE SCALE GENOMIC DNA]</scope>
    <source>
        <strain evidence="3 4">KIN24-T80</strain>
    </source>
</reference>
<dbReference type="STRING" id="1069083.GCA_000371805_00282"/>
<proteinExistence type="inferred from homology"/>
<organism evidence="3 4">
    <name type="scientific">Methanocaldococcus villosus KIN24-T80</name>
    <dbReference type="NCBI Taxonomy" id="1069083"/>
    <lineage>
        <taxon>Archaea</taxon>
        <taxon>Methanobacteriati</taxon>
        <taxon>Methanobacteriota</taxon>
        <taxon>Methanomada group</taxon>
        <taxon>Methanococci</taxon>
        <taxon>Methanococcales</taxon>
        <taxon>Methanocaldococcaceae</taxon>
        <taxon>Methanocaldococcus</taxon>
    </lineage>
</organism>
<comment type="catalytic activity">
    <reaction evidence="2">
        <text>5-(methylsulfanyl)-alpha-D-ribose 1-phosphate = 5-(methylsulfanyl)-D-ribulose 1-phosphate</text>
        <dbReference type="Rhea" id="RHEA:19989"/>
        <dbReference type="ChEBI" id="CHEBI:58533"/>
        <dbReference type="ChEBI" id="CHEBI:58548"/>
        <dbReference type="EC" id="5.3.1.23"/>
    </reaction>
</comment>
<dbReference type="InterPro" id="IPR027363">
    <property type="entry name" value="M1Pi_N"/>
</dbReference>
<keyword evidence="3" id="KW-0396">Initiation factor</keyword>
<feature type="binding site" evidence="2">
    <location>
        <begin position="56"/>
        <end position="58"/>
    </location>
    <ligand>
        <name>substrate</name>
    </ligand>
</feature>
<keyword evidence="1 2" id="KW-0413">Isomerase</keyword>
<accession>N6VX93</accession>
<sequence length="332" mass="37478">MKIKKKIKSEILLKPIIWEDNKLILIDQRKLPHKLEYYVCHNYKDVAFAIKEMVVRGAPAIGVAAAYGLALAEINEDDIEEAYKTLKNTRPTAINLFYALDRCMKAYKEGKSILEEAKRIHEEDIHVCKKIGEVGEKLIDDGDVILTHCNAGALATSMYGTALSVIRHAFWNGKKIIVIVDETRPRLQGALTAFELKYEGIPYKVITDNTAGFLMQKGEVDKIIVGADRILKNGTVYNKIGTYSLAVLAKYHDIPFYVAAPLSTFDLKSKEEDVIIEERDKKEVLYLKDILLFPEGSDCYNFAFDKTPAELITGIITEKGVVKPNEIMKLFK</sequence>
<feature type="binding site" evidence="2">
    <location>
        <position position="90"/>
    </location>
    <ligand>
        <name>substrate</name>
    </ligand>
</feature>
<dbReference type="NCBIfam" id="TIGR00524">
    <property type="entry name" value="eIF-2B_rel"/>
    <property type="match status" value="1"/>
</dbReference>
<dbReference type="PANTHER" id="PTHR43475:SF1">
    <property type="entry name" value="METHYLTHIORIBOSE-1-PHOSPHATE ISOMERASE"/>
    <property type="match status" value="1"/>
</dbReference>
<dbReference type="Pfam" id="PF01008">
    <property type="entry name" value="IF-2B"/>
    <property type="match status" value="1"/>
</dbReference>
<dbReference type="OrthoDB" id="45195at2157"/>
<dbReference type="NCBIfam" id="TIGR00512">
    <property type="entry name" value="salvage_mtnA"/>
    <property type="match status" value="1"/>
</dbReference>
<dbReference type="GO" id="GO:0003743">
    <property type="term" value="F:translation initiation factor activity"/>
    <property type="evidence" value="ECO:0007669"/>
    <property type="project" value="UniProtKB-KW"/>
</dbReference>
<feature type="active site" description="Proton donor" evidence="2">
    <location>
        <position position="228"/>
    </location>
</feature>
<evidence type="ECO:0000313" key="4">
    <source>
        <dbReference type="Proteomes" id="UP000053695"/>
    </source>
</evidence>
<dbReference type="PATRIC" id="fig|1069083.5.peg.1223"/>
<dbReference type="InterPro" id="IPR005251">
    <property type="entry name" value="IF-M1Pi"/>
</dbReference>
<dbReference type="GO" id="GO:0019509">
    <property type="term" value="P:L-methionine salvage from methylthioadenosine"/>
    <property type="evidence" value="ECO:0007669"/>
    <property type="project" value="UniProtKB-UniRule"/>
</dbReference>